<keyword evidence="1" id="KW-0732">Signal</keyword>
<dbReference type="InterPro" id="IPR053123">
    <property type="entry name" value="CPG4-like"/>
</dbReference>
<dbReference type="Proteomes" id="UP000035680">
    <property type="component" value="Unassembled WGS sequence"/>
</dbReference>
<sequence>MLFSLLIINCLIFGSISFKLSPLDKRSFFDGENGEENTSGDLSLIDIFSIDENGGSEEIYTGPDECLHYCNDEIIRIVKPAMSMSMKISEKYKTVCEEYDSARMCMEKRPQCPSQKFFVTATSGVKYMCEEQKDAFDATIPCITDWFRYSNAECETLCMASNLINGISLKKIFQQDFKFLEAFDPYIAKISINEMCRVAECMLSCYKQKLNTRCDGTAGSILAEVVLRPIADVQAVAGPISPIISSVLPLKCAFLHDPSIMNQLRIDERLSKEIAKKYRLQKELPQRNVEKNEIIEVQDPFTSNISDGSPLNFYDDVNFL</sequence>
<evidence type="ECO:0000259" key="2">
    <source>
        <dbReference type="Pfam" id="PF15481"/>
    </source>
</evidence>
<evidence type="ECO:0000256" key="1">
    <source>
        <dbReference type="SAM" id="SignalP"/>
    </source>
</evidence>
<reference evidence="4" key="2">
    <citation type="submission" date="2015-08" db="UniProtKB">
        <authorList>
            <consortium name="WormBaseParasite"/>
        </authorList>
    </citation>
    <scope>IDENTIFICATION</scope>
</reference>
<evidence type="ECO:0000313" key="3">
    <source>
        <dbReference type="Proteomes" id="UP000035680"/>
    </source>
</evidence>
<proteinExistence type="predicted"/>
<dbReference type="PANTHER" id="PTHR37442:SF2">
    <property type="entry name" value="CHONDROITIN PROTEOGLYCAN 4"/>
    <property type="match status" value="1"/>
</dbReference>
<organism evidence="3 4">
    <name type="scientific">Strongyloides venezuelensis</name>
    <name type="common">Threadworm</name>
    <dbReference type="NCBI Taxonomy" id="75913"/>
    <lineage>
        <taxon>Eukaryota</taxon>
        <taxon>Metazoa</taxon>
        <taxon>Ecdysozoa</taxon>
        <taxon>Nematoda</taxon>
        <taxon>Chromadorea</taxon>
        <taxon>Rhabditida</taxon>
        <taxon>Tylenchina</taxon>
        <taxon>Panagrolaimomorpha</taxon>
        <taxon>Strongyloidoidea</taxon>
        <taxon>Strongyloididae</taxon>
        <taxon>Strongyloides</taxon>
    </lineage>
</organism>
<accession>A0A0K0F8G7</accession>
<dbReference type="Pfam" id="PF15481">
    <property type="entry name" value="CPG4"/>
    <property type="match status" value="1"/>
</dbReference>
<dbReference type="PANTHER" id="PTHR37442">
    <property type="entry name" value="F18A1.7 PROTEIN-RELATED"/>
    <property type="match status" value="1"/>
</dbReference>
<dbReference type="InterPro" id="IPR029153">
    <property type="entry name" value="CPG4"/>
</dbReference>
<evidence type="ECO:0000313" key="4">
    <source>
        <dbReference type="WBParaSite" id="SVE_0511600.1"/>
    </source>
</evidence>
<dbReference type="WBParaSite" id="SVE_0511600.1">
    <property type="protein sequence ID" value="SVE_0511600.1"/>
    <property type="gene ID" value="SVE_0511600"/>
</dbReference>
<feature type="signal peptide" evidence="1">
    <location>
        <begin position="1"/>
        <end position="17"/>
    </location>
</feature>
<name>A0A0K0F8G7_STRVS</name>
<dbReference type="STRING" id="75913.A0A0K0F8G7"/>
<protein>
    <submittedName>
        <fullName evidence="4">Chondroitin proteoglycan 4 (inferred by orthology to a C. elegans protein)</fullName>
    </submittedName>
</protein>
<feature type="domain" description="Chondroitin proteoglycan 4" evidence="2">
    <location>
        <begin position="65"/>
        <end position="159"/>
    </location>
</feature>
<feature type="chain" id="PRO_5005329509" evidence="1">
    <location>
        <begin position="18"/>
        <end position="320"/>
    </location>
</feature>
<reference evidence="3" key="1">
    <citation type="submission" date="2014-07" db="EMBL/GenBank/DDBJ databases">
        <authorList>
            <person name="Martin A.A"/>
            <person name="De Silva N."/>
        </authorList>
    </citation>
    <scope>NUCLEOTIDE SEQUENCE</scope>
</reference>
<dbReference type="AlphaFoldDB" id="A0A0K0F8G7"/>
<keyword evidence="3" id="KW-1185">Reference proteome</keyword>